<feature type="region of interest" description="Disordered" evidence="2">
    <location>
        <begin position="215"/>
        <end position="234"/>
    </location>
</feature>
<accession>A0ABS2CNF6</accession>
<name>A0ABS2CNF6_9MICO</name>
<dbReference type="Proteomes" id="UP001430172">
    <property type="component" value="Unassembled WGS sequence"/>
</dbReference>
<keyword evidence="5" id="KW-1185">Reference proteome</keyword>
<comment type="similarity">
    <text evidence="1">Belongs to the band 7/mec-2 family.</text>
</comment>
<dbReference type="InterPro" id="IPR001972">
    <property type="entry name" value="Stomatin_HflK_fam"/>
</dbReference>
<dbReference type="PRINTS" id="PR00721">
    <property type="entry name" value="STOMATIN"/>
</dbReference>
<dbReference type="InterPro" id="IPR001107">
    <property type="entry name" value="Band_7"/>
</dbReference>
<comment type="caution">
    <text evidence="4">The sequence shown here is derived from an EMBL/GenBank/DDBJ whole genome shotgun (WGS) entry which is preliminary data.</text>
</comment>
<dbReference type="RefSeq" id="WP_204131776.1">
    <property type="nucleotide sequence ID" value="NZ_JAFDVD010000014.1"/>
</dbReference>
<dbReference type="SUPFAM" id="SSF117892">
    <property type="entry name" value="Band 7/SPFH domain"/>
    <property type="match status" value="1"/>
</dbReference>
<evidence type="ECO:0000256" key="2">
    <source>
        <dbReference type="SAM" id="MobiDB-lite"/>
    </source>
</evidence>
<dbReference type="InterPro" id="IPR043202">
    <property type="entry name" value="Band-7_stomatin-like"/>
</dbReference>
<dbReference type="Pfam" id="PF01145">
    <property type="entry name" value="Band_7"/>
    <property type="match status" value="1"/>
</dbReference>
<dbReference type="InterPro" id="IPR036013">
    <property type="entry name" value="Band_7/SPFH_dom_sf"/>
</dbReference>
<reference evidence="4" key="1">
    <citation type="submission" date="2021-02" db="EMBL/GenBank/DDBJ databases">
        <title>Phycicoccus sp. MQZ13P-5T, whole genome shotgun sequence.</title>
        <authorList>
            <person name="Tuo L."/>
        </authorList>
    </citation>
    <scope>NUCLEOTIDE SEQUENCE</scope>
    <source>
        <strain evidence="4">MQZ13P-5</strain>
    </source>
</reference>
<dbReference type="EMBL" id="JAFDVD010000014">
    <property type="protein sequence ID" value="MBM6401305.1"/>
    <property type="molecule type" value="Genomic_DNA"/>
</dbReference>
<proteinExistence type="inferred from homology"/>
<feature type="domain" description="Band 7" evidence="3">
    <location>
        <begin position="1"/>
        <end position="160"/>
    </location>
</feature>
<dbReference type="PANTHER" id="PTHR10264:SF83">
    <property type="entry name" value="BLL5629 PROTEIN"/>
    <property type="match status" value="1"/>
</dbReference>
<evidence type="ECO:0000256" key="1">
    <source>
        <dbReference type="ARBA" id="ARBA00008164"/>
    </source>
</evidence>
<dbReference type="SMART" id="SM00244">
    <property type="entry name" value="PHB"/>
    <property type="match status" value="1"/>
</dbReference>
<dbReference type="PANTHER" id="PTHR10264">
    <property type="entry name" value="BAND 7 PROTEIN-RELATED"/>
    <property type="match status" value="1"/>
</dbReference>
<sequence length="234" mass="24506">MSLFSLTVPSHTTRVEYRHGAVLRVLEPGRHPRRLGASGRSVDRRESLLAVAPQEVLAADGVSVRVSATVLWAVGDPVAWLERSTDPLGSVYLATQLALRDALAALTSDELARRGATLPAEALTTAVRAVAGEVGVEVREVVVKDVVLPGELRAAALEVVAARSRGAAQLEAARAETAALRSLANGAKLLDDHPALARLRLVQSAPYGSTLVLRLGDGAEGQDPGPDADRAGTR</sequence>
<dbReference type="Gene3D" id="3.30.479.30">
    <property type="entry name" value="Band 7 domain"/>
    <property type="match status" value="1"/>
</dbReference>
<protein>
    <recommendedName>
        <fullName evidence="3">Band 7 domain-containing protein</fullName>
    </recommendedName>
</protein>
<evidence type="ECO:0000313" key="5">
    <source>
        <dbReference type="Proteomes" id="UP001430172"/>
    </source>
</evidence>
<gene>
    <name evidence="4" type="ORF">JQN70_12975</name>
</gene>
<evidence type="ECO:0000313" key="4">
    <source>
        <dbReference type="EMBL" id="MBM6401305.1"/>
    </source>
</evidence>
<evidence type="ECO:0000259" key="3">
    <source>
        <dbReference type="SMART" id="SM00244"/>
    </source>
</evidence>
<organism evidence="4 5">
    <name type="scientific">Phycicoccus sonneratiae</name>
    <dbReference type="NCBI Taxonomy" id="2807628"/>
    <lineage>
        <taxon>Bacteria</taxon>
        <taxon>Bacillati</taxon>
        <taxon>Actinomycetota</taxon>
        <taxon>Actinomycetes</taxon>
        <taxon>Micrococcales</taxon>
        <taxon>Intrasporangiaceae</taxon>
        <taxon>Phycicoccus</taxon>
    </lineage>
</organism>